<reference evidence="1" key="1">
    <citation type="journal article" date="2020" name="Stud. Mycol.">
        <title>101 Dothideomycetes genomes: a test case for predicting lifestyles and emergence of pathogens.</title>
        <authorList>
            <person name="Haridas S."/>
            <person name="Albert R."/>
            <person name="Binder M."/>
            <person name="Bloem J."/>
            <person name="Labutti K."/>
            <person name="Salamov A."/>
            <person name="Andreopoulos B."/>
            <person name="Baker S."/>
            <person name="Barry K."/>
            <person name="Bills G."/>
            <person name="Bluhm B."/>
            <person name="Cannon C."/>
            <person name="Castanera R."/>
            <person name="Culley D."/>
            <person name="Daum C."/>
            <person name="Ezra D."/>
            <person name="Gonzalez J."/>
            <person name="Henrissat B."/>
            <person name="Kuo A."/>
            <person name="Liang C."/>
            <person name="Lipzen A."/>
            <person name="Lutzoni F."/>
            <person name="Magnuson J."/>
            <person name="Mondo S."/>
            <person name="Nolan M."/>
            <person name="Ohm R."/>
            <person name="Pangilinan J."/>
            <person name="Park H.-J."/>
            <person name="Ramirez L."/>
            <person name="Alfaro M."/>
            <person name="Sun H."/>
            <person name="Tritt A."/>
            <person name="Yoshinaga Y."/>
            <person name="Zwiers L.-H."/>
            <person name="Turgeon B."/>
            <person name="Goodwin S."/>
            <person name="Spatafora J."/>
            <person name="Crous P."/>
            <person name="Grigoriev I."/>
        </authorList>
    </citation>
    <scope>NUCLEOTIDE SEQUENCE</scope>
    <source>
        <strain evidence="1">CBS 183.55</strain>
    </source>
</reference>
<protein>
    <submittedName>
        <fullName evidence="1">Uncharacterized protein</fullName>
    </submittedName>
</protein>
<sequence>MLNPRLHGLHGPHVARTIPVSTTSSALILSVLLCAPGHVARDCGMISSHIRRTTGITRSIFPPNHSNTAGALNVPRYPRLAGWGLNEPPLTDYLHFRPFPGLIRWRKINRADAKLEKGFALTATTTTGTTGRSIQRQLQAYESTAGLSSILRNRY</sequence>
<dbReference type="RefSeq" id="XP_033446472.1">
    <property type="nucleotide sequence ID" value="XM_033588302.1"/>
</dbReference>
<keyword evidence="2" id="KW-1185">Reference proteome</keyword>
<accession>A0A6A5RG26</accession>
<gene>
    <name evidence="1" type="ORF">M421DRAFT_219525</name>
</gene>
<dbReference type="Proteomes" id="UP000800082">
    <property type="component" value="Unassembled WGS sequence"/>
</dbReference>
<dbReference type="GeneID" id="54345949"/>
<evidence type="ECO:0000313" key="2">
    <source>
        <dbReference type="Proteomes" id="UP000800082"/>
    </source>
</evidence>
<organism evidence="1 2">
    <name type="scientific">Didymella exigua CBS 183.55</name>
    <dbReference type="NCBI Taxonomy" id="1150837"/>
    <lineage>
        <taxon>Eukaryota</taxon>
        <taxon>Fungi</taxon>
        <taxon>Dikarya</taxon>
        <taxon>Ascomycota</taxon>
        <taxon>Pezizomycotina</taxon>
        <taxon>Dothideomycetes</taxon>
        <taxon>Pleosporomycetidae</taxon>
        <taxon>Pleosporales</taxon>
        <taxon>Pleosporineae</taxon>
        <taxon>Didymellaceae</taxon>
        <taxon>Didymella</taxon>
    </lineage>
</organism>
<dbReference type="AlphaFoldDB" id="A0A6A5RG26"/>
<dbReference type="EMBL" id="ML978978">
    <property type="protein sequence ID" value="KAF1926220.1"/>
    <property type="molecule type" value="Genomic_DNA"/>
</dbReference>
<proteinExistence type="predicted"/>
<name>A0A6A5RG26_9PLEO</name>
<evidence type="ECO:0000313" key="1">
    <source>
        <dbReference type="EMBL" id="KAF1926220.1"/>
    </source>
</evidence>